<evidence type="ECO:0008006" key="3">
    <source>
        <dbReference type="Google" id="ProtNLM"/>
    </source>
</evidence>
<reference evidence="1" key="1">
    <citation type="submission" date="2020-07" db="EMBL/GenBank/DDBJ databases">
        <title>Comparative genomics analyses of Lactobacillus crispatus isolated from different ecological niches.</title>
        <authorList>
            <person name="Mancino W."/>
            <person name="Mancabelli L."/>
            <person name="Lugli G.A."/>
            <person name="Milani C."/>
            <person name="Viappiani A."/>
            <person name="Anzalone R."/>
            <person name="Longhi G."/>
            <person name="Ventura M."/>
            <person name="Turroni F."/>
        </authorList>
    </citation>
    <scope>NUCLEOTIDE SEQUENCE</scope>
    <source>
        <strain evidence="1">LB65</strain>
    </source>
</reference>
<accession>A0AAW4DR26</accession>
<sequence>MTKLKYYEASADNDNFAVVEATSPGQAKYKYIQGDVVPFFEGYDNSDCEFTEVRVRRLKKLDNFEPNDTFNILKTLITQYSWTFSDGFCELDDSSYSDESLRHYLEYGDVDFQED</sequence>
<dbReference type="Proteomes" id="UP001194414">
    <property type="component" value="Unassembled WGS sequence"/>
</dbReference>
<dbReference type="RefSeq" id="WP_198566582.1">
    <property type="nucleotide sequence ID" value="NZ_JACCPP010000022.1"/>
</dbReference>
<name>A0AAW4DR26_9LACO</name>
<gene>
    <name evidence="1" type="ORF">HYQ56_1237</name>
</gene>
<dbReference type="EMBL" id="JACCPP010000022">
    <property type="protein sequence ID" value="MBI1708253.1"/>
    <property type="molecule type" value="Genomic_DNA"/>
</dbReference>
<organism evidence="1 2">
    <name type="scientific">Lactobacillus crispatus</name>
    <dbReference type="NCBI Taxonomy" id="47770"/>
    <lineage>
        <taxon>Bacteria</taxon>
        <taxon>Bacillati</taxon>
        <taxon>Bacillota</taxon>
        <taxon>Bacilli</taxon>
        <taxon>Lactobacillales</taxon>
        <taxon>Lactobacillaceae</taxon>
        <taxon>Lactobacillus</taxon>
    </lineage>
</organism>
<comment type="caution">
    <text evidence="1">The sequence shown here is derived from an EMBL/GenBank/DDBJ whole genome shotgun (WGS) entry which is preliminary data.</text>
</comment>
<proteinExistence type="predicted"/>
<evidence type="ECO:0000313" key="1">
    <source>
        <dbReference type="EMBL" id="MBI1708253.1"/>
    </source>
</evidence>
<evidence type="ECO:0000313" key="2">
    <source>
        <dbReference type="Proteomes" id="UP001194414"/>
    </source>
</evidence>
<dbReference type="AlphaFoldDB" id="A0AAW4DR26"/>
<protein>
    <recommendedName>
        <fullName evidence="3">Phage protein</fullName>
    </recommendedName>
</protein>